<dbReference type="InterPro" id="IPR009057">
    <property type="entry name" value="Homeodomain-like_sf"/>
</dbReference>
<dbReference type="InterPro" id="IPR007367">
    <property type="entry name" value="DUF433"/>
</dbReference>
<dbReference type="PANTHER" id="PTHR34849:SF5">
    <property type="entry name" value="SSL2733 PROTEIN"/>
    <property type="match status" value="1"/>
</dbReference>
<comment type="caution">
    <text evidence="1">The sequence shown here is derived from an EMBL/GenBank/DDBJ whole genome shotgun (WGS) entry which is preliminary data.</text>
</comment>
<dbReference type="Gene3D" id="1.10.10.10">
    <property type="entry name" value="Winged helix-like DNA-binding domain superfamily/Winged helix DNA-binding domain"/>
    <property type="match status" value="1"/>
</dbReference>
<dbReference type="EMBL" id="QMPY01000015">
    <property type="protein sequence ID" value="RLE08613.1"/>
    <property type="molecule type" value="Genomic_DNA"/>
</dbReference>
<dbReference type="Proteomes" id="UP000277457">
    <property type="component" value="Unassembled WGS sequence"/>
</dbReference>
<sequence length="81" mass="9520">MTNKREYRERITIDPNIHFGKPCIIGTRITVENVLELVQEGIPFNEIVTKYYPDLDIEDVKACVRYAIDIVRCEEVHLEKI</sequence>
<dbReference type="SUPFAM" id="SSF46689">
    <property type="entry name" value="Homeodomain-like"/>
    <property type="match status" value="1"/>
</dbReference>
<protein>
    <submittedName>
        <fullName evidence="1">Antitoxin</fullName>
    </submittedName>
</protein>
<evidence type="ECO:0000313" key="1">
    <source>
        <dbReference type="EMBL" id="RLE08613.1"/>
    </source>
</evidence>
<name>A0A662D6Q5_UNCAE</name>
<organism evidence="1 2">
    <name type="scientific">Aerophobetes bacterium</name>
    <dbReference type="NCBI Taxonomy" id="2030807"/>
    <lineage>
        <taxon>Bacteria</taxon>
        <taxon>Candidatus Aerophobota</taxon>
    </lineage>
</organism>
<accession>A0A662D6Q5</accession>
<dbReference type="PANTHER" id="PTHR34849">
    <property type="entry name" value="SSL5025 PROTEIN"/>
    <property type="match status" value="1"/>
</dbReference>
<reference evidence="1 2" key="1">
    <citation type="submission" date="2018-06" db="EMBL/GenBank/DDBJ databases">
        <title>Extensive metabolic versatility and redundancy in microbially diverse, dynamic hydrothermal sediments.</title>
        <authorList>
            <person name="Dombrowski N."/>
            <person name="Teske A."/>
            <person name="Baker B.J."/>
        </authorList>
    </citation>
    <scope>NUCLEOTIDE SEQUENCE [LARGE SCALE GENOMIC DNA]</scope>
    <source>
        <strain evidence="1">B7_G13</strain>
    </source>
</reference>
<dbReference type="AlphaFoldDB" id="A0A662D6Q5"/>
<evidence type="ECO:0000313" key="2">
    <source>
        <dbReference type="Proteomes" id="UP000277457"/>
    </source>
</evidence>
<gene>
    <name evidence="1" type="ORF">DRZ78_00725</name>
</gene>
<dbReference type="Pfam" id="PF04255">
    <property type="entry name" value="DUF433"/>
    <property type="match status" value="1"/>
</dbReference>
<dbReference type="InterPro" id="IPR036388">
    <property type="entry name" value="WH-like_DNA-bd_sf"/>
</dbReference>
<proteinExistence type="predicted"/>